<accession>A0A3S9PLL1</accession>
<proteinExistence type="predicted"/>
<protein>
    <recommendedName>
        <fullName evidence="4">Lipoprotein</fullName>
    </recommendedName>
</protein>
<keyword evidence="3" id="KW-1185">Reference proteome</keyword>
<evidence type="ECO:0000256" key="1">
    <source>
        <dbReference type="SAM" id="MobiDB-lite"/>
    </source>
</evidence>
<evidence type="ECO:0000313" key="2">
    <source>
        <dbReference type="EMBL" id="AZQ73184.1"/>
    </source>
</evidence>
<dbReference type="Proteomes" id="UP000267900">
    <property type="component" value="Chromosome"/>
</dbReference>
<feature type="region of interest" description="Disordered" evidence="1">
    <location>
        <begin position="163"/>
        <end position="206"/>
    </location>
</feature>
<dbReference type="PROSITE" id="PS51257">
    <property type="entry name" value="PROKAR_LIPOPROTEIN"/>
    <property type="match status" value="1"/>
</dbReference>
<name>A0A3S9PLL1_STRLT</name>
<reference evidence="2 3" key="1">
    <citation type="submission" date="2018-12" db="EMBL/GenBank/DDBJ databases">
        <title>The whole draft genome of Streptomyce luteoverticillatus CGMCC 15060.</title>
        <authorList>
            <person name="Feng Z."/>
            <person name="Chen G."/>
            <person name="Zhang J."/>
            <person name="Zhu H."/>
            <person name="Yu X."/>
            <person name="Zhang W."/>
            <person name="Zhang X."/>
        </authorList>
    </citation>
    <scope>NUCLEOTIDE SEQUENCE [LARGE SCALE GENOMIC DNA]</scope>
    <source>
        <strain evidence="2 3">CGMCC 15060</strain>
    </source>
</reference>
<dbReference type="EMBL" id="CP034587">
    <property type="protein sequence ID" value="AZQ73184.1"/>
    <property type="molecule type" value="Genomic_DNA"/>
</dbReference>
<dbReference type="RefSeq" id="WP_126915700.1">
    <property type="nucleotide sequence ID" value="NZ_CP034587.1"/>
</dbReference>
<organism evidence="2 3">
    <name type="scientific">Streptomyces luteoverticillatus</name>
    <name type="common">Streptoverticillium luteoverticillatus</name>
    <dbReference type="NCBI Taxonomy" id="66425"/>
    <lineage>
        <taxon>Bacteria</taxon>
        <taxon>Bacillati</taxon>
        <taxon>Actinomycetota</taxon>
        <taxon>Actinomycetes</taxon>
        <taxon>Kitasatosporales</taxon>
        <taxon>Streptomycetaceae</taxon>
        <taxon>Streptomyces</taxon>
    </lineage>
</organism>
<dbReference type="AlphaFoldDB" id="A0A3S9PLL1"/>
<feature type="region of interest" description="Disordered" evidence="1">
    <location>
        <begin position="101"/>
        <end position="136"/>
    </location>
</feature>
<dbReference type="OrthoDB" id="4331879at2"/>
<evidence type="ECO:0008006" key="4">
    <source>
        <dbReference type="Google" id="ProtNLM"/>
    </source>
</evidence>
<gene>
    <name evidence="2" type="ORF">EKH77_19970</name>
</gene>
<evidence type="ECO:0000313" key="3">
    <source>
        <dbReference type="Proteomes" id="UP000267900"/>
    </source>
</evidence>
<sequence length="206" mass="20585">MRPLRPTIRTAAVAAGVFALVTGLSGCGIRGTAVPVDAGSAPSRATCVVHGPQASATPGSATTSVQLLCTSLLLPVTRLVSVPEGGDPAALARALLDELKRPPSPAEDEAGFSTAVPQQLTVSGPAKGDPAGALRLNMPPDDLAPLALAQVVCTFAGTPAADARPTVILGGPSGDRPKSYACTDETRTHPETVQGNGSPLPSADGR</sequence>